<feature type="binding site" evidence="13">
    <location>
        <position position="128"/>
    </location>
    <ligand>
        <name>Mg(2+)</name>
        <dbReference type="ChEBI" id="CHEBI:18420"/>
    </ligand>
</feature>
<evidence type="ECO:0000259" key="14">
    <source>
        <dbReference type="Pfam" id="PF01648"/>
    </source>
</evidence>
<dbReference type="InterPro" id="IPR003542">
    <property type="entry name" value="Enbac_synth_compD-like"/>
</dbReference>
<dbReference type="GO" id="GO:0000287">
    <property type="term" value="F:magnesium ion binding"/>
    <property type="evidence" value="ECO:0007669"/>
    <property type="project" value="InterPro"/>
</dbReference>
<comment type="catalytic activity">
    <reaction evidence="10">
        <text>apo-[aryl-carrier protein] + CoA = holo-[aryl-carrier protein] + adenosine 3',5'-bisphosphate + H(+)</text>
        <dbReference type="Rhea" id="RHEA:48404"/>
        <dbReference type="Rhea" id="RHEA-COMP:15903"/>
        <dbReference type="Rhea" id="RHEA-COMP:17557"/>
        <dbReference type="ChEBI" id="CHEBI:15378"/>
        <dbReference type="ChEBI" id="CHEBI:29999"/>
        <dbReference type="ChEBI" id="CHEBI:57287"/>
        <dbReference type="ChEBI" id="CHEBI:58343"/>
        <dbReference type="ChEBI" id="CHEBI:64479"/>
    </reaction>
</comment>
<comment type="caution">
    <text evidence="16">The sequence shown here is derived from an EMBL/GenBank/DDBJ whole genome shotgun (WGS) entry which is preliminary data.</text>
</comment>
<dbReference type="GO" id="GO:0008897">
    <property type="term" value="F:holo-[acyl-carrier-protein] synthase activity"/>
    <property type="evidence" value="ECO:0007669"/>
    <property type="project" value="InterPro"/>
</dbReference>
<dbReference type="Pfam" id="PF17837">
    <property type="entry name" value="4PPT_N"/>
    <property type="match status" value="1"/>
</dbReference>
<keyword evidence="13" id="KW-0460">Magnesium</keyword>
<dbReference type="PANTHER" id="PTHR38096">
    <property type="entry name" value="ENTEROBACTIN SYNTHASE COMPONENT D"/>
    <property type="match status" value="1"/>
</dbReference>
<dbReference type="InterPro" id="IPR008278">
    <property type="entry name" value="4-PPantetheinyl_Trfase_dom"/>
</dbReference>
<feature type="domain" description="4'-phosphopantetheinyl transferase N-terminal" evidence="15">
    <location>
        <begin position="52"/>
        <end position="115"/>
    </location>
</feature>
<evidence type="ECO:0000256" key="6">
    <source>
        <dbReference type="ARBA" id="ARBA00022679"/>
    </source>
</evidence>
<keyword evidence="13" id="KW-0479">Metal-binding</keyword>
<evidence type="ECO:0000256" key="2">
    <source>
        <dbReference type="ARBA" id="ARBA00004993"/>
    </source>
</evidence>
<evidence type="ECO:0000256" key="9">
    <source>
        <dbReference type="ARBA" id="ARBA00031996"/>
    </source>
</evidence>
<evidence type="ECO:0000256" key="7">
    <source>
        <dbReference type="ARBA" id="ARBA00023191"/>
    </source>
</evidence>
<evidence type="ECO:0000256" key="4">
    <source>
        <dbReference type="ARBA" id="ARBA00011503"/>
    </source>
</evidence>
<evidence type="ECO:0000256" key="3">
    <source>
        <dbReference type="ARBA" id="ARBA00008342"/>
    </source>
</evidence>
<evidence type="ECO:0000256" key="12">
    <source>
        <dbReference type="PIRSR" id="PIRSR603542-1"/>
    </source>
</evidence>
<comment type="pathway">
    <text evidence="2">Siderophore biosynthesis; enterobactin biosynthesis.</text>
</comment>
<dbReference type="GO" id="GO:0009239">
    <property type="term" value="P:enterobactin biosynthetic process"/>
    <property type="evidence" value="ECO:0007669"/>
    <property type="project" value="UniProtKB-KW"/>
</dbReference>
<feature type="binding site" evidence="12">
    <location>
        <position position="175"/>
    </location>
    <ligand>
        <name>CoA</name>
        <dbReference type="ChEBI" id="CHEBI:57287"/>
    </ligand>
</feature>
<comment type="cofactor">
    <cofactor evidence="13">
        <name>Mg(2+)</name>
        <dbReference type="ChEBI" id="CHEBI:18420"/>
    </cofactor>
</comment>
<dbReference type="PRINTS" id="PR01399">
    <property type="entry name" value="ENTSNTHTASED"/>
</dbReference>
<reference evidence="16" key="1">
    <citation type="submission" date="2024-02" db="EMBL/GenBank/DDBJ databases">
        <authorList>
            <consortium name="Clinical and Environmental Microbiology Branch: Whole genome sequencing antimicrobial resistance pathogens in the healthcare setting"/>
        </authorList>
    </citation>
    <scope>NUCLEOTIDE SEQUENCE</scope>
    <source>
        <strain evidence="16">2020GO-00142</strain>
    </source>
</reference>
<dbReference type="AlphaFoldDB" id="A0AAI9I2G9"/>
<comment type="catalytic activity">
    <reaction evidence="11">
        <text>apo-[peptidyl-carrier protein] + CoA = holo-[peptidyl-carrier protein] + adenosine 3',5'-bisphosphate + H(+)</text>
        <dbReference type="Rhea" id="RHEA:46228"/>
        <dbReference type="Rhea" id="RHEA-COMP:11479"/>
        <dbReference type="Rhea" id="RHEA-COMP:11480"/>
        <dbReference type="ChEBI" id="CHEBI:15378"/>
        <dbReference type="ChEBI" id="CHEBI:29999"/>
        <dbReference type="ChEBI" id="CHEBI:57287"/>
        <dbReference type="ChEBI" id="CHEBI:58343"/>
        <dbReference type="ChEBI" id="CHEBI:64479"/>
    </reaction>
</comment>
<sequence>MHLLSSHFKYSLLPSDFLLPNEHVYCRQISFEITDIDETDFTFHQVALPLAFNNMVPKRRCEYLAGRICAKMALKQYKTEEHYEIISNSDRSPCWPNGIIGSITHTESIAAACIASESTHTNIGIDCEKVISSDLCKEIEHQVLVAHEFDIYRKIKFSKELFVTLIFSAKESIFKSLYKDVREVFDFNTAMLIELTHDNLKFVLTKKLAKRWNVGDEINIQYRVIDNHVFTSNNIKMVE</sequence>
<dbReference type="EMBL" id="AAZDVE040000035">
    <property type="protein sequence ID" value="EMP9434380.1"/>
    <property type="molecule type" value="Genomic_DNA"/>
</dbReference>
<feature type="binding site" evidence="12">
    <location>
        <position position="67"/>
    </location>
    <ligand>
        <name>CoA</name>
        <dbReference type="ChEBI" id="CHEBI:57287"/>
    </ligand>
</feature>
<organism evidence="16">
    <name type="scientific">Providencia stuartii</name>
    <dbReference type="NCBI Taxonomy" id="588"/>
    <lineage>
        <taxon>Bacteria</taxon>
        <taxon>Pseudomonadati</taxon>
        <taxon>Pseudomonadota</taxon>
        <taxon>Gammaproteobacteria</taxon>
        <taxon>Enterobacterales</taxon>
        <taxon>Morganellaceae</taxon>
        <taxon>Providencia</taxon>
    </lineage>
</organism>
<keyword evidence="7" id="KW-0259">Enterobactin biosynthesis</keyword>
<comment type="function">
    <text evidence="1">Involved in the biosynthesis of the siderophore enterobactin (enterochelin), which is a macrocyclic trimeric lactone of N-(2,3-dihydroxybenzoyl)-serine. The serine trilactone serves as a scaffolding for the three catechol functionalities that provide hexadentate coordination for the tightly ligated iron(2+) atoms. Plays an essential role in the assembly of the enterobactin by catalyzing the transfer of the 4'-phosphopantetheine (Ppant) moiety from coenzyme A to the apo-domains of both EntB (ArCP domain) and EntF (PCP domain) to yield their holo-forms which make them competent for the activation of 2,3-dihydroxybenzoate (DHB) and L-serine, respectively.</text>
</comment>
<comment type="similarity">
    <text evidence="3">Belongs to the P-Pant transferase superfamily. EntD family.</text>
</comment>
<name>A0AAI9I2G9_PROST</name>
<feature type="binding site" evidence="13">
    <location>
        <position position="126"/>
    </location>
    <ligand>
        <name>Mg(2+)</name>
        <dbReference type="ChEBI" id="CHEBI:18420"/>
    </ligand>
</feature>
<dbReference type="GO" id="GO:0005886">
    <property type="term" value="C:plasma membrane"/>
    <property type="evidence" value="ECO:0007669"/>
    <property type="project" value="TreeGrafter"/>
</dbReference>
<feature type="binding site" evidence="12">
    <location>
        <begin position="104"/>
        <end position="105"/>
    </location>
    <ligand>
        <name>CoA</name>
        <dbReference type="ChEBI" id="CHEBI:57287"/>
    </ligand>
</feature>
<dbReference type="Pfam" id="PF01648">
    <property type="entry name" value="ACPS"/>
    <property type="match status" value="1"/>
</dbReference>
<evidence type="ECO:0000256" key="11">
    <source>
        <dbReference type="ARBA" id="ARBA00049191"/>
    </source>
</evidence>
<evidence type="ECO:0000259" key="15">
    <source>
        <dbReference type="Pfam" id="PF17837"/>
    </source>
</evidence>
<gene>
    <name evidence="16" type="ORF">JRA39_003486</name>
</gene>
<dbReference type="PANTHER" id="PTHR38096:SF1">
    <property type="entry name" value="ENTEROBACTIN SYNTHASE COMPONENT D"/>
    <property type="match status" value="1"/>
</dbReference>
<proteinExistence type="inferred from homology"/>
<dbReference type="SUPFAM" id="SSF56214">
    <property type="entry name" value="4'-phosphopantetheinyl transferase"/>
    <property type="match status" value="1"/>
</dbReference>
<dbReference type="InterPro" id="IPR037143">
    <property type="entry name" value="4-PPantetheinyl_Trfase_dom_sf"/>
</dbReference>
<feature type="domain" description="4'-phosphopantetheinyl transferase" evidence="14">
    <location>
        <begin position="123"/>
        <end position="214"/>
    </location>
</feature>
<keyword evidence="6 16" id="KW-0808">Transferase</keyword>
<accession>A0AAI9I2G9</accession>
<dbReference type="Gene3D" id="3.90.470.20">
    <property type="entry name" value="4'-phosphopantetheinyl transferase domain"/>
    <property type="match status" value="1"/>
</dbReference>
<feature type="binding site" evidence="12">
    <location>
        <position position="171"/>
    </location>
    <ligand>
        <name>CoA</name>
        <dbReference type="ChEBI" id="CHEBI:57287"/>
    </ligand>
</feature>
<evidence type="ECO:0000313" key="16">
    <source>
        <dbReference type="EMBL" id="EMP9434380.1"/>
    </source>
</evidence>
<dbReference type="InterPro" id="IPR041354">
    <property type="entry name" value="4PPT_N"/>
</dbReference>
<feature type="binding site" evidence="12">
    <location>
        <position position="126"/>
    </location>
    <ligand>
        <name>CoA</name>
        <dbReference type="ChEBI" id="CHEBI:57287"/>
    </ligand>
</feature>
<protein>
    <recommendedName>
        <fullName evidence="5">Enterobactin synthase component D</fullName>
    </recommendedName>
    <alternativeName>
        <fullName evidence="8">4'-phosphopantetheinyl transferase EntD</fullName>
    </alternativeName>
    <alternativeName>
        <fullName evidence="9">Enterochelin synthase D</fullName>
    </alternativeName>
</protein>
<evidence type="ECO:0000256" key="1">
    <source>
        <dbReference type="ARBA" id="ARBA00003937"/>
    </source>
</evidence>
<evidence type="ECO:0000256" key="13">
    <source>
        <dbReference type="PIRSR" id="PIRSR603542-2"/>
    </source>
</evidence>
<feature type="binding site" evidence="12">
    <location>
        <position position="59"/>
    </location>
    <ligand>
        <name>CoA</name>
        <dbReference type="ChEBI" id="CHEBI:57287"/>
    </ligand>
</feature>
<dbReference type="GO" id="GO:0009366">
    <property type="term" value="C:enterobactin synthetase complex"/>
    <property type="evidence" value="ECO:0007669"/>
    <property type="project" value="InterPro"/>
</dbReference>
<evidence type="ECO:0000256" key="8">
    <source>
        <dbReference type="ARBA" id="ARBA00029894"/>
    </source>
</evidence>
<evidence type="ECO:0000256" key="10">
    <source>
        <dbReference type="ARBA" id="ARBA00049176"/>
    </source>
</evidence>
<evidence type="ECO:0000256" key="5">
    <source>
        <dbReference type="ARBA" id="ARBA00019087"/>
    </source>
</evidence>
<comment type="subunit">
    <text evidence="4">EntB, EntD, EntE, and EntF form a multienzyme complex called enterobactin synthase.</text>
</comment>